<proteinExistence type="predicted"/>
<feature type="region of interest" description="Disordered" evidence="1">
    <location>
        <begin position="411"/>
        <end position="489"/>
    </location>
</feature>
<name>A0A0A8UQP3_LEGHA</name>
<dbReference type="HOGENOM" id="CLU_557584_0_0_6"/>
<evidence type="ECO:0000313" key="3">
    <source>
        <dbReference type="Proteomes" id="UP000032803"/>
    </source>
</evidence>
<protein>
    <recommendedName>
        <fullName evidence="4">Coiled coil domain-containing protein</fullName>
    </recommendedName>
</protein>
<dbReference type="PATRIC" id="fig|449.7.peg.2857"/>
<dbReference type="RefSeq" id="WP_045105316.1">
    <property type="nucleotide sequence ID" value="NZ_LN681225.1"/>
</dbReference>
<sequence length="489" mass="55012">MGLFNYPLFRLLSTTKDLDKYFSPSKRKEFIEQYLQSIHLSQGVSGTESFNTYQKTRDKGLTDLLKFQVDTGKKDDKKQPITAPALGDNWKRLQESNHANTPDVKNAIKTALQDTPTLTTALERFNNDMEMLNQRLKNPPVTGTPQEIQEYNKLIKNLPGILHASKVEAMDAIKAHQAEAKQNLMDLKTDVNFRTHLQNVMGLTGDDEIDNAIDELIDASDKSHAAKLKEFESGVNDSISMTHQAIQREHDRIAYIGAMRTLNNKEFQKAIDELATQNLKKMGIKQPGVIMSSNPDTGSVNLKNMRVEDLSVLKTITGRDIVKAPDGSFNVQLPKFGFIYYNSRHQQVDYDLQSLAEAVRACGHDTVTINVNYEKDPLEAEEYARKMYEACINAGFEPDKISIKVNGADRKLTSSSHKEGEPGGLFDKDPTRLQRTERIAKNLKAEREESAKAPATTDLAKYKKELNTLRETPIPDIPEPDAQPQHTPP</sequence>
<evidence type="ECO:0000313" key="2">
    <source>
        <dbReference type="EMBL" id="CEK09851.1"/>
    </source>
</evidence>
<organism evidence="2 3">
    <name type="scientific">Legionella hackeliae</name>
    <dbReference type="NCBI Taxonomy" id="449"/>
    <lineage>
        <taxon>Bacteria</taxon>
        <taxon>Pseudomonadati</taxon>
        <taxon>Pseudomonadota</taxon>
        <taxon>Gammaproteobacteria</taxon>
        <taxon>Legionellales</taxon>
        <taxon>Legionellaceae</taxon>
        <taxon>Legionella</taxon>
    </lineage>
</organism>
<evidence type="ECO:0008006" key="4">
    <source>
        <dbReference type="Google" id="ProtNLM"/>
    </source>
</evidence>
<feature type="compositionally biased region" description="Basic and acidic residues" evidence="1">
    <location>
        <begin position="411"/>
        <end position="451"/>
    </location>
</feature>
<dbReference type="STRING" id="449.LHA_0767"/>
<accession>A0A0A8UQP3</accession>
<dbReference type="Proteomes" id="UP000032803">
    <property type="component" value="Chromosome I"/>
</dbReference>
<dbReference type="OrthoDB" id="5651348at2"/>
<reference evidence="3" key="1">
    <citation type="submission" date="2014-09" db="EMBL/GenBank/DDBJ databases">
        <authorList>
            <person name="Gomez-Valero L."/>
        </authorList>
    </citation>
    <scope>NUCLEOTIDE SEQUENCE [LARGE SCALE GENOMIC DNA]</scope>
    <source>
        <strain evidence="3">ATCC35250</strain>
    </source>
</reference>
<dbReference type="KEGG" id="lha:LHA_0767"/>
<dbReference type="AlphaFoldDB" id="A0A0A8UQP3"/>
<dbReference type="EMBL" id="LN681225">
    <property type="protein sequence ID" value="CEK09851.1"/>
    <property type="molecule type" value="Genomic_DNA"/>
</dbReference>
<gene>
    <name evidence="2" type="ORF">LHA_0767</name>
</gene>
<evidence type="ECO:0000256" key="1">
    <source>
        <dbReference type="SAM" id="MobiDB-lite"/>
    </source>
</evidence>
<keyword evidence="3" id="KW-1185">Reference proteome</keyword>